<comment type="subcellular location">
    <subcellularLocation>
        <location evidence="1">Cytoplasm</location>
    </subcellularLocation>
</comment>
<dbReference type="InterPro" id="IPR036061">
    <property type="entry name" value="CheW-like_dom_sf"/>
</dbReference>
<dbReference type="Gene3D" id="2.40.50.180">
    <property type="entry name" value="CheA-289, Domain 4"/>
    <property type="match status" value="1"/>
</dbReference>
<dbReference type="Pfam" id="PF01584">
    <property type="entry name" value="CheW"/>
    <property type="match status" value="1"/>
</dbReference>
<keyword evidence="6" id="KW-1185">Reference proteome</keyword>
<dbReference type="PROSITE" id="PS50851">
    <property type="entry name" value="CHEW"/>
    <property type="match status" value="1"/>
</dbReference>
<evidence type="ECO:0000256" key="3">
    <source>
        <dbReference type="ARBA" id="ARBA00022490"/>
    </source>
</evidence>
<feature type="domain" description="CheW-like" evidence="4">
    <location>
        <begin position="19"/>
        <end position="164"/>
    </location>
</feature>
<dbReference type="Gene3D" id="2.30.30.40">
    <property type="entry name" value="SH3 Domains"/>
    <property type="match status" value="1"/>
</dbReference>
<dbReference type="GO" id="GO:0005829">
    <property type="term" value="C:cytosol"/>
    <property type="evidence" value="ECO:0007669"/>
    <property type="project" value="TreeGrafter"/>
</dbReference>
<dbReference type="OrthoDB" id="9790406at2"/>
<dbReference type="SMART" id="SM00260">
    <property type="entry name" value="CheW"/>
    <property type="match status" value="1"/>
</dbReference>
<name>A0A4U1BQW0_9GAMM</name>
<organism evidence="5 6">
    <name type="scientific">Ferrimonas aestuarii</name>
    <dbReference type="NCBI Taxonomy" id="2569539"/>
    <lineage>
        <taxon>Bacteria</taxon>
        <taxon>Pseudomonadati</taxon>
        <taxon>Pseudomonadota</taxon>
        <taxon>Gammaproteobacteria</taxon>
        <taxon>Alteromonadales</taxon>
        <taxon>Ferrimonadaceae</taxon>
        <taxon>Ferrimonas</taxon>
    </lineage>
</organism>
<dbReference type="GO" id="GO:0006935">
    <property type="term" value="P:chemotaxis"/>
    <property type="evidence" value="ECO:0007669"/>
    <property type="project" value="InterPro"/>
</dbReference>
<evidence type="ECO:0000313" key="6">
    <source>
        <dbReference type="Proteomes" id="UP000305675"/>
    </source>
</evidence>
<evidence type="ECO:0000313" key="5">
    <source>
        <dbReference type="EMBL" id="TKB57461.1"/>
    </source>
</evidence>
<dbReference type="EMBL" id="SWCJ01000002">
    <property type="protein sequence ID" value="TKB57461.1"/>
    <property type="molecule type" value="Genomic_DNA"/>
</dbReference>
<dbReference type="RefSeq" id="WP_136862106.1">
    <property type="nucleotide sequence ID" value="NZ_SWCJ01000002.1"/>
</dbReference>
<protein>
    <recommendedName>
        <fullName evidence="2">Chemotaxis protein CheW</fullName>
    </recommendedName>
</protein>
<dbReference type="GO" id="GO:0007165">
    <property type="term" value="P:signal transduction"/>
    <property type="evidence" value="ECO:0007669"/>
    <property type="project" value="InterPro"/>
</dbReference>
<dbReference type="PANTHER" id="PTHR22617:SF45">
    <property type="entry name" value="CHEMOTAXIS PROTEIN CHEW"/>
    <property type="match status" value="1"/>
</dbReference>
<evidence type="ECO:0000259" key="4">
    <source>
        <dbReference type="PROSITE" id="PS50851"/>
    </source>
</evidence>
<evidence type="ECO:0000256" key="2">
    <source>
        <dbReference type="ARBA" id="ARBA00021483"/>
    </source>
</evidence>
<gene>
    <name evidence="5" type="ORF">FCL42_04090</name>
</gene>
<proteinExistence type="predicted"/>
<reference evidence="5 6" key="1">
    <citation type="submission" date="2019-04" db="EMBL/GenBank/DDBJ databases">
        <authorList>
            <person name="Hwang J.C."/>
        </authorList>
    </citation>
    <scope>NUCLEOTIDE SEQUENCE [LARGE SCALE GENOMIC DNA]</scope>
    <source>
        <strain evidence="5 6">IMCC35002</strain>
    </source>
</reference>
<comment type="caution">
    <text evidence="5">The sequence shown here is derived from an EMBL/GenBank/DDBJ whole genome shotgun (WGS) entry which is preliminary data.</text>
</comment>
<keyword evidence="3" id="KW-0963">Cytoplasm</keyword>
<dbReference type="InterPro" id="IPR039315">
    <property type="entry name" value="CheW"/>
</dbReference>
<dbReference type="SUPFAM" id="SSF50341">
    <property type="entry name" value="CheW-like"/>
    <property type="match status" value="1"/>
</dbReference>
<accession>A0A4U1BQW0</accession>
<dbReference type="InterPro" id="IPR002545">
    <property type="entry name" value="CheW-lke_dom"/>
</dbReference>
<dbReference type="AlphaFoldDB" id="A0A4U1BQW0"/>
<dbReference type="Proteomes" id="UP000305675">
    <property type="component" value="Unassembled WGS sequence"/>
</dbReference>
<dbReference type="PANTHER" id="PTHR22617">
    <property type="entry name" value="CHEMOTAXIS SENSOR HISTIDINE KINASE-RELATED"/>
    <property type="match status" value="1"/>
</dbReference>
<sequence>MNTESTVGQNDDGTEVIACRECLTFQLANEWYGLDILDIEEICVWQQPTPMPYSPDFIKGVINLRGMIIPIMDLRCRFLMPEANYHPSTVVIIIKPNIDSGASKLMGIIVDSVCEVANFSEEQIQDYQPMAENGVQHFVKQIATHNSNVISLIESAKLMEIERCNSLQEAS</sequence>
<evidence type="ECO:0000256" key="1">
    <source>
        <dbReference type="ARBA" id="ARBA00004496"/>
    </source>
</evidence>